<evidence type="ECO:0000313" key="2">
    <source>
        <dbReference type="Proteomes" id="UP001174909"/>
    </source>
</evidence>
<reference evidence="1" key="1">
    <citation type="submission" date="2023-03" db="EMBL/GenBank/DDBJ databases">
        <authorList>
            <person name="Steffen K."/>
            <person name="Cardenas P."/>
        </authorList>
    </citation>
    <scope>NUCLEOTIDE SEQUENCE</scope>
</reference>
<comment type="caution">
    <text evidence="1">The sequence shown here is derived from an EMBL/GenBank/DDBJ whole genome shotgun (WGS) entry which is preliminary data.</text>
</comment>
<dbReference type="AlphaFoldDB" id="A0AA35W575"/>
<organism evidence="1 2">
    <name type="scientific">Geodia barretti</name>
    <name type="common">Barrett's horny sponge</name>
    <dbReference type="NCBI Taxonomy" id="519541"/>
    <lineage>
        <taxon>Eukaryota</taxon>
        <taxon>Metazoa</taxon>
        <taxon>Porifera</taxon>
        <taxon>Demospongiae</taxon>
        <taxon>Heteroscleromorpha</taxon>
        <taxon>Tetractinellida</taxon>
        <taxon>Astrophorina</taxon>
        <taxon>Geodiidae</taxon>
        <taxon>Geodia</taxon>
    </lineage>
</organism>
<evidence type="ECO:0000313" key="1">
    <source>
        <dbReference type="EMBL" id="CAI8007869.1"/>
    </source>
</evidence>
<dbReference type="EMBL" id="CASHTH010000800">
    <property type="protein sequence ID" value="CAI8007869.1"/>
    <property type="molecule type" value="Genomic_DNA"/>
</dbReference>
<dbReference type="Proteomes" id="UP001174909">
    <property type="component" value="Unassembled WGS sequence"/>
</dbReference>
<name>A0AA35W575_GEOBA</name>
<sequence>MEPAAVELIGSMIIRQARSNLAYSRMTDFIEGDPEALLVVEVIADSEPELMAKLERLEARVKREGMGYAMPRLIKPADQRRCGMCGKPGWV</sequence>
<proteinExistence type="predicted"/>
<accession>A0AA35W575</accession>
<gene>
    <name evidence="1" type="ORF">GBAR_LOCUS5448</name>
</gene>
<protein>
    <submittedName>
        <fullName evidence="1">Uncharacterized protein</fullName>
    </submittedName>
</protein>
<keyword evidence="2" id="KW-1185">Reference proteome</keyword>